<dbReference type="PIRSF" id="PIRSF016937">
    <property type="entry name" value="UCP016937"/>
    <property type="match status" value="1"/>
</dbReference>
<reference evidence="1 2" key="1">
    <citation type="journal article" date="2010" name="Stand. Genomic Sci.">
        <title>Complete genome sequence of Methanothermus fervidus type strain (V24S).</title>
        <authorList>
            <person name="Anderson I."/>
            <person name="Djao O.D."/>
            <person name="Misra M."/>
            <person name="Chertkov O."/>
            <person name="Nolan M."/>
            <person name="Lucas S."/>
            <person name="Lapidus A."/>
            <person name="Del Rio T.G."/>
            <person name="Tice H."/>
            <person name="Cheng J.F."/>
            <person name="Tapia R."/>
            <person name="Han C."/>
            <person name="Goodwin L."/>
            <person name="Pitluck S."/>
            <person name="Liolios K."/>
            <person name="Ivanova N."/>
            <person name="Mavromatis K."/>
            <person name="Mikhailova N."/>
            <person name="Pati A."/>
            <person name="Brambilla E."/>
            <person name="Chen A."/>
            <person name="Palaniappan K."/>
            <person name="Land M."/>
            <person name="Hauser L."/>
            <person name="Chang Y.J."/>
            <person name="Jeffries C.D."/>
            <person name="Sikorski J."/>
            <person name="Spring S."/>
            <person name="Rohde M."/>
            <person name="Eichinger K."/>
            <person name="Huber H."/>
            <person name="Wirth R."/>
            <person name="Goker M."/>
            <person name="Detter J.C."/>
            <person name="Woyke T."/>
            <person name="Bristow J."/>
            <person name="Eisen J.A."/>
            <person name="Markowitz V."/>
            <person name="Hugenholtz P."/>
            <person name="Klenk H.P."/>
            <person name="Kyrpides N.C."/>
        </authorList>
    </citation>
    <scope>NUCLEOTIDE SEQUENCE [LARGE SCALE GENOMIC DNA]</scope>
    <source>
        <strain evidence="2">ATCC 43054 / DSM 2088 / JCM 10308 / V24 S</strain>
    </source>
</reference>
<dbReference type="NCBIfam" id="TIGR03285">
    <property type="entry name" value="methan_mark_14"/>
    <property type="match status" value="1"/>
</dbReference>
<name>E3GZ42_METFV</name>
<gene>
    <name evidence="1" type="ordered locus">Mfer_0775</name>
</gene>
<dbReference type="InterPro" id="IPR008303">
    <property type="entry name" value="Methan_mark_14"/>
</dbReference>
<protein>
    <submittedName>
        <fullName evidence="1">Methanogenesis marker protein 14</fullName>
    </submittedName>
</protein>
<keyword evidence="2" id="KW-1185">Reference proteome</keyword>
<dbReference type="OrthoDB" id="114017at2157"/>
<dbReference type="EMBL" id="CP002278">
    <property type="protein sequence ID" value="ADP77574.1"/>
    <property type="molecule type" value="Genomic_DNA"/>
</dbReference>
<dbReference type="AlphaFoldDB" id="E3GZ42"/>
<accession>E3GZ42</accession>
<dbReference type="KEGG" id="mfv:Mfer_0775"/>
<sequence length="503" mass="54596">MSFLKRLFGPKPIMAKSKYKTIEEIKSTSFIKKTVGSGYSMEPDVHYIVASVELGNTTTKCIITATNLRTSRTYLLDKTVKMTRDVRPPKPGEKVFGKTIWGVELTKESVADLVKDTIHESAKRAKLDIKKDIHFVVRSTGVTAGFASPEEVGKMIKALAEGCLKAGIPPARMTPALSLENLPKEFQDYSLLDKIAFDGAVAGVLPPTGREVVANEMEGELVTAGIKLGAKWTDVDFRNPCVSMDFGTTLAGRIVNSEKPYAKTVGNFCGLAGAIPDAIIKGTNLVDKKLGAVLDVKATKGKYDAEKAQEYAEEVHKYIDIRKVPKSRSRFGTVPVDPKAAENAGTVLIGCDVGKNGSKFHKLSELGKEIYENDGLELLFGTIDYVSALIAKRLVEEAVNEDIIEDGSVLGVTGRAGITGKKPELILEYVNDYFEDCVFVSDGLALGAAMMARCMNSLGTPRIPIGGNRGDRCILAERLKYHKKKQSGGGLAKIFKGFSDGWR</sequence>
<evidence type="ECO:0000313" key="2">
    <source>
        <dbReference type="Proteomes" id="UP000002315"/>
    </source>
</evidence>
<dbReference type="HOGENOM" id="CLU_541447_0_0_2"/>
<proteinExistence type="predicted"/>
<dbReference type="Pfam" id="PF09887">
    <property type="entry name" value="DUF2114"/>
    <property type="match status" value="1"/>
</dbReference>
<dbReference type="Proteomes" id="UP000002315">
    <property type="component" value="Chromosome"/>
</dbReference>
<dbReference type="STRING" id="523846.Mfer_0775"/>
<evidence type="ECO:0000313" key="1">
    <source>
        <dbReference type="EMBL" id="ADP77574.1"/>
    </source>
</evidence>
<organism evidence="1 2">
    <name type="scientific">Methanothermus fervidus (strain ATCC 43054 / DSM 2088 / JCM 10308 / V24 S)</name>
    <dbReference type="NCBI Taxonomy" id="523846"/>
    <lineage>
        <taxon>Archaea</taxon>
        <taxon>Methanobacteriati</taxon>
        <taxon>Methanobacteriota</taxon>
        <taxon>Methanomada group</taxon>
        <taxon>Methanobacteria</taxon>
        <taxon>Methanobacteriales</taxon>
        <taxon>Methanothermaceae</taxon>
        <taxon>Methanothermus</taxon>
    </lineage>
</organism>